<sequence length="67" mass="7141">MLFKVTIPFLLLITSALAAPTPDQADTIEARDPDAGAPAVMDEKRWWPGGCLDGSCPIPCGVTPTDW</sequence>
<name>A0AAF1BRZ0_9TREE</name>
<proteinExistence type="predicted"/>
<keyword evidence="1" id="KW-0732">Signal</keyword>
<feature type="chain" id="PRO_5042246059" evidence="1">
    <location>
        <begin position="19"/>
        <end position="67"/>
    </location>
</feature>
<organism evidence="2 3">
    <name type="scientific">Vanrija pseudolonga</name>
    <dbReference type="NCBI Taxonomy" id="143232"/>
    <lineage>
        <taxon>Eukaryota</taxon>
        <taxon>Fungi</taxon>
        <taxon>Dikarya</taxon>
        <taxon>Basidiomycota</taxon>
        <taxon>Agaricomycotina</taxon>
        <taxon>Tremellomycetes</taxon>
        <taxon>Trichosporonales</taxon>
        <taxon>Trichosporonaceae</taxon>
        <taxon>Vanrija</taxon>
    </lineage>
</organism>
<gene>
    <name evidence="2" type="ORF">LOC62_04G006271</name>
</gene>
<protein>
    <submittedName>
        <fullName evidence="2">Uncharacterized protein</fullName>
    </submittedName>
</protein>
<feature type="signal peptide" evidence="1">
    <location>
        <begin position="1"/>
        <end position="18"/>
    </location>
</feature>
<evidence type="ECO:0000256" key="1">
    <source>
        <dbReference type="SAM" id="SignalP"/>
    </source>
</evidence>
<evidence type="ECO:0000313" key="2">
    <source>
        <dbReference type="EMBL" id="WOO82783.1"/>
    </source>
</evidence>
<dbReference type="AlphaFoldDB" id="A0AAF1BRZ0"/>
<dbReference type="RefSeq" id="XP_062628815.1">
    <property type="nucleotide sequence ID" value="XM_062772831.1"/>
</dbReference>
<dbReference type="EMBL" id="CP086717">
    <property type="protein sequence ID" value="WOO82783.1"/>
    <property type="molecule type" value="Genomic_DNA"/>
</dbReference>
<reference evidence="2" key="1">
    <citation type="submission" date="2023-10" db="EMBL/GenBank/DDBJ databases">
        <authorList>
            <person name="Noh H."/>
        </authorList>
    </citation>
    <scope>NUCLEOTIDE SEQUENCE</scope>
    <source>
        <strain evidence="2">DUCC4014</strain>
    </source>
</reference>
<dbReference type="GeneID" id="87809496"/>
<evidence type="ECO:0000313" key="3">
    <source>
        <dbReference type="Proteomes" id="UP000827549"/>
    </source>
</evidence>
<keyword evidence="3" id="KW-1185">Reference proteome</keyword>
<dbReference type="Proteomes" id="UP000827549">
    <property type="component" value="Chromosome 4"/>
</dbReference>
<accession>A0AAF1BRZ0</accession>